<dbReference type="InterPro" id="IPR007238">
    <property type="entry name" value="DNA_primase_lsu_euk/arc"/>
</dbReference>
<dbReference type="PANTHER" id="PTHR10537:SF3">
    <property type="entry name" value="DNA PRIMASE LARGE SUBUNIT"/>
    <property type="match status" value="1"/>
</dbReference>
<dbReference type="GO" id="GO:0046872">
    <property type="term" value="F:metal ion binding"/>
    <property type="evidence" value="ECO:0007669"/>
    <property type="project" value="UniProtKB-KW"/>
</dbReference>
<dbReference type="EMBL" id="UYWY01019433">
    <property type="protein sequence ID" value="VDM37353.1"/>
    <property type="molecule type" value="Genomic_DNA"/>
</dbReference>
<dbReference type="AlphaFoldDB" id="A0A183UC50"/>
<evidence type="ECO:0000256" key="10">
    <source>
        <dbReference type="ARBA" id="ARBA00023125"/>
    </source>
</evidence>
<evidence type="ECO:0000256" key="8">
    <source>
        <dbReference type="ARBA" id="ARBA00023004"/>
    </source>
</evidence>
<evidence type="ECO:0000256" key="1">
    <source>
        <dbReference type="ARBA" id="ARBA00001966"/>
    </source>
</evidence>
<comment type="cofactor">
    <cofactor evidence="1">
        <name>[4Fe-4S] cluster</name>
        <dbReference type="ChEBI" id="CHEBI:49883"/>
    </cofactor>
</comment>
<keyword evidence="9 11" id="KW-0411">Iron-sulfur</keyword>
<keyword evidence="6" id="KW-0235">DNA replication</keyword>
<evidence type="ECO:0000256" key="7">
    <source>
        <dbReference type="ARBA" id="ARBA00022723"/>
    </source>
</evidence>
<dbReference type="CDD" id="cd07322">
    <property type="entry name" value="PriL_PriS_Eukaryotic"/>
    <property type="match status" value="1"/>
</dbReference>
<dbReference type="Proteomes" id="UP000050794">
    <property type="component" value="Unassembled WGS sequence"/>
</dbReference>
<name>A0A183UC50_TOXCA</name>
<comment type="similarity">
    <text evidence="2">Belongs to the eukaryotic-type primase large subunit family.</text>
</comment>
<dbReference type="PANTHER" id="PTHR10537">
    <property type="entry name" value="DNA PRIMASE LARGE SUBUNIT"/>
    <property type="match status" value="1"/>
</dbReference>
<keyword evidence="4 11" id="KW-0004">4Fe-4S</keyword>
<gene>
    <name evidence="13" type="ORF">TCNE_LOCUS6070</name>
</gene>
<feature type="binding site" evidence="11">
    <location>
        <position position="460"/>
    </location>
    <ligand>
        <name>[4Fe-4S] cluster</name>
        <dbReference type="ChEBI" id="CHEBI:49883"/>
    </ligand>
</feature>
<dbReference type="GO" id="GO:0051539">
    <property type="term" value="F:4 iron, 4 sulfur cluster binding"/>
    <property type="evidence" value="ECO:0007669"/>
    <property type="project" value="UniProtKB-KW"/>
</dbReference>
<feature type="binding site" evidence="11">
    <location>
        <position position="443"/>
    </location>
    <ligand>
        <name>[4Fe-4S] cluster</name>
        <dbReference type="ChEBI" id="CHEBI:49883"/>
    </ligand>
</feature>
<evidence type="ECO:0000256" key="6">
    <source>
        <dbReference type="ARBA" id="ARBA00022705"/>
    </source>
</evidence>
<evidence type="ECO:0000256" key="4">
    <source>
        <dbReference type="ARBA" id="ARBA00022485"/>
    </source>
</evidence>
<evidence type="ECO:0000256" key="5">
    <source>
        <dbReference type="ARBA" id="ARBA00022515"/>
    </source>
</evidence>
<keyword evidence="8 11" id="KW-0408">Iron</keyword>
<keyword evidence="10" id="KW-0238">DNA-binding</keyword>
<proteinExistence type="inferred from homology"/>
<organism evidence="14 15">
    <name type="scientific">Toxocara canis</name>
    <name type="common">Canine roundworm</name>
    <dbReference type="NCBI Taxonomy" id="6265"/>
    <lineage>
        <taxon>Eukaryota</taxon>
        <taxon>Metazoa</taxon>
        <taxon>Ecdysozoa</taxon>
        <taxon>Nematoda</taxon>
        <taxon>Chromadorea</taxon>
        <taxon>Rhabditida</taxon>
        <taxon>Spirurina</taxon>
        <taxon>Ascaridomorpha</taxon>
        <taxon>Ascaridoidea</taxon>
        <taxon>Toxocaridae</taxon>
        <taxon>Toxocara</taxon>
    </lineage>
</organism>
<feature type="binding site" evidence="11">
    <location>
        <position position="364"/>
    </location>
    <ligand>
        <name>[4Fe-4S] cluster</name>
        <dbReference type="ChEBI" id="CHEBI:49883"/>
    </ligand>
</feature>
<dbReference type="Pfam" id="PF26466">
    <property type="entry name" value="DNA_primase_lrg_N"/>
    <property type="match status" value="1"/>
</dbReference>
<keyword evidence="5" id="KW-0639">Primosome</keyword>
<dbReference type="PIRSF" id="PIRSF009449">
    <property type="entry name" value="DNA_primase_large_subunit"/>
    <property type="match status" value="1"/>
</dbReference>
<evidence type="ECO:0000259" key="12">
    <source>
        <dbReference type="Pfam" id="PF04104"/>
    </source>
</evidence>
<dbReference type="InterPro" id="IPR058560">
    <property type="entry name" value="DNA_primase_C"/>
</dbReference>
<sequence length="581" mass="66218">MRVAVLRTSSTDSSSFEVGSELNSWTALMHSERELGDISQAQLLHVDIALARGHVGVIVFASNATSKETNLQLYLEPPVEDISLSEFGKMAIGRLKVLRVVEQLKERFAGDNDSMSEALSRELLKLMPIACGMCATDKVAEERRRDLISHFILRLAFCKTPEQTKWFIQQEIDLFRYRFQLESKNRMNIIRFLAANDIGIESLSEMVNDELAEQISNASSVSVQKVRCTNLWKVPFVDAFDFVRKRKVLMRGGFAYVLHDDLVAILCTKLRMTISSAMADDPVQWIGNHRKFWHPSISRDFALLKEERARMHLGFIEEEHRLMPLLLKLTDKTYIGKAYDGKGTTKRITGSMIDELCEKSFPLCMRQIHHRLRVDHHLRHGARMQYGLFLKGIGLSLEDALAFWRSEFTKKIDDDKFEKQYAYNIRHNYGKVGRRVDYKAYSCAKIILGNAPGAQDCHGCPFRHSDATVLAQMLEKVGLLKHEIATIVDLSKSSQYDRACTRYFEFTHKMTENSLGTVITHPNEYFDLSTQLIEGTRSSQAVPMHDVSLSTTGQELTSSFLRAEGQDSYDACALLDMEESQ</sequence>
<dbReference type="InterPro" id="IPR016558">
    <property type="entry name" value="DNA_primase_lsu_euk"/>
</dbReference>
<dbReference type="GO" id="GO:0006269">
    <property type="term" value="P:DNA replication, synthesis of primer"/>
    <property type="evidence" value="ECO:0007669"/>
    <property type="project" value="UniProtKB-KW"/>
</dbReference>
<evidence type="ECO:0000313" key="15">
    <source>
        <dbReference type="WBParaSite" id="TCNE_0000607001-mRNA-1"/>
    </source>
</evidence>
<dbReference type="Gene3D" id="1.20.930.80">
    <property type="match status" value="1"/>
</dbReference>
<dbReference type="Pfam" id="PF04104">
    <property type="entry name" value="DNA_primase_lrg"/>
    <property type="match status" value="1"/>
</dbReference>
<dbReference type="WBParaSite" id="TCNE_0000607001-mRNA-1">
    <property type="protein sequence ID" value="TCNE_0000607001-mRNA-1"/>
    <property type="gene ID" value="TCNE_0000607001"/>
</dbReference>
<evidence type="ECO:0000256" key="3">
    <source>
        <dbReference type="ARBA" id="ARBA00019038"/>
    </source>
</evidence>
<dbReference type="GO" id="GO:0006270">
    <property type="term" value="P:DNA replication initiation"/>
    <property type="evidence" value="ECO:0007669"/>
    <property type="project" value="TreeGrafter"/>
</dbReference>
<evidence type="ECO:0000256" key="9">
    <source>
        <dbReference type="ARBA" id="ARBA00023014"/>
    </source>
</evidence>
<feature type="domain" description="DNA primase large subunit C-terminal" evidence="12">
    <location>
        <begin position="355"/>
        <end position="526"/>
    </location>
</feature>
<reference evidence="13 14" key="2">
    <citation type="submission" date="2018-11" db="EMBL/GenBank/DDBJ databases">
        <authorList>
            <consortium name="Pathogen Informatics"/>
        </authorList>
    </citation>
    <scope>NUCLEOTIDE SEQUENCE [LARGE SCALE GENOMIC DNA]</scope>
</reference>
<reference evidence="15" key="1">
    <citation type="submission" date="2016-06" db="UniProtKB">
        <authorList>
            <consortium name="WormBaseParasite"/>
        </authorList>
    </citation>
    <scope>IDENTIFICATION</scope>
</reference>
<evidence type="ECO:0000256" key="2">
    <source>
        <dbReference type="ARBA" id="ARBA00010564"/>
    </source>
</evidence>
<accession>A0A183UC50</accession>
<evidence type="ECO:0000256" key="11">
    <source>
        <dbReference type="PIRSR" id="PIRSR009449-1"/>
    </source>
</evidence>
<protein>
    <recommendedName>
        <fullName evidence="3">DNA primase large subunit</fullName>
    </recommendedName>
</protein>
<dbReference type="GO" id="GO:0005658">
    <property type="term" value="C:alpha DNA polymerase:primase complex"/>
    <property type="evidence" value="ECO:0007669"/>
    <property type="project" value="TreeGrafter"/>
</dbReference>
<keyword evidence="7 11" id="KW-0479">Metal-binding</keyword>
<evidence type="ECO:0000313" key="14">
    <source>
        <dbReference type="Proteomes" id="UP000050794"/>
    </source>
</evidence>
<feature type="binding site" evidence="11">
    <location>
        <position position="500"/>
    </location>
    <ligand>
        <name>[4Fe-4S] cluster</name>
        <dbReference type="ChEBI" id="CHEBI:49883"/>
    </ligand>
</feature>
<keyword evidence="14" id="KW-1185">Reference proteome</keyword>
<evidence type="ECO:0000313" key="13">
    <source>
        <dbReference type="EMBL" id="VDM37353.1"/>
    </source>
</evidence>
<dbReference type="GO" id="GO:0003677">
    <property type="term" value="F:DNA binding"/>
    <property type="evidence" value="ECO:0007669"/>
    <property type="project" value="UniProtKB-KW"/>
</dbReference>